<sequence>MFIPAGGWFKYELEGALRLLSRIDFEVARTPGHCLRFAALGLAVVSECGHFEFWGQVPARALWLAFQLHDVGKMAIPWAFLSKRRRLTSAEREMVERHTEFGENILEFFREWHRAGRLKSPLGRFETTIGLRLAREIALYHHENWDGSGYPRGLRGRSIPFLARVARVVDAADALLFPRGYRGADWHPKKALEFLRQGEGKIFDPEVTRAALRLITPVAEAACPECPNPTCPLLQASLLQ</sequence>
<dbReference type="PROSITE" id="PS51832">
    <property type="entry name" value="HD_GYP"/>
    <property type="match status" value="1"/>
</dbReference>
<dbReference type="KEGG" id="tmai:FVE67_08620"/>
<dbReference type="EMBL" id="CP042909">
    <property type="protein sequence ID" value="QJA06846.1"/>
    <property type="molecule type" value="Genomic_DNA"/>
</dbReference>
<gene>
    <name evidence="2" type="ORF">FVE67_08620</name>
</gene>
<dbReference type="InterPro" id="IPR037522">
    <property type="entry name" value="HD_GYP_dom"/>
</dbReference>
<dbReference type="SUPFAM" id="SSF109604">
    <property type="entry name" value="HD-domain/PDEase-like"/>
    <property type="match status" value="1"/>
</dbReference>
<accession>A0A6H1WUR4</accession>
<dbReference type="AlphaFoldDB" id="A0A6H1WUR4"/>
<dbReference type="Proteomes" id="UP000501253">
    <property type="component" value="Chromosome"/>
</dbReference>
<keyword evidence="3" id="KW-1185">Reference proteome</keyword>
<dbReference type="InterPro" id="IPR003607">
    <property type="entry name" value="HD/PDEase_dom"/>
</dbReference>
<dbReference type="PANTHER" id="PTHR45228">
    <property type="entry name" value="CYCLIC DI-GMP PHOSPHODIESTERASE TM_0186-RELATED"/>
    <property type="match status" value="1"/>
</dbReference>
<dbReference type="RefSeq" id="WP_168720195.1">
    <property type="nucleotide sequence ID" value="NZ_CP042909.1"/>
</dbReference>
<reference evidence="2 3" key="1">
    <citation type="submission" date="2019-08" db="EMBL/GenBank/DDBJ databases">
        <title>Complete genome sequence of Thermosulfurimonas marina SU872T, an anaerobic thermophilic chemolithoautotrophic bacterium isolated from a shallow marine hydrothermal vent.</title>
        <authorList>
            <person name="Allioux M."/>
            <person name="Jebbar M."/>
            <person name="Slobodkina G."/>
            <person name="Slobodkin A."/>
            <person name="Moalic Y."/>
            <person name="Frolova A."/>
            <person name="Shao Z."/>
            <person name="Alain K."/>
        </authorList>
    </citation>
    <scope>NUCLEOTIDE SEQUENCE [LARGE SCALE GENOMIC DNA]</scope>
    <source>
        <strain evidence="2 3">SU872</strain>
    </source>
</reference>
<evidence type="ECO:0000259" key="1">
    <source>
        <dbReference type="PROSITE" id="PS51832"/>
    </source>
</evidence>
<organism evidence="2 3">
    <name type="scientific">Thermosulfurimonas marina</name>
    <dbReference type="NCBI Taxonomy" id="2047767"/>
    <lineage>
        <taxon>Bacteria</taxon>
        <taxon>Pseudomonadati</taxon>
        <taxon>Thermodesulfobacteriota</taxon>
        <taxon>Thermodesulfobacteria</taxon>
        <taxon>Thermodesulfobacteriales</taxon>
        <taxon>Thermodesulfobacteriaceae</taxon>
        <taxon>Thermosulfurimonas</taxon>
    </lineage>
</organism>
<protein>
    <submittedName>
        <fullName evidence="2">HD domain-containing protein</fullName>
    </submittedName>
</protein>
<feature type="domain" description="HD-GYP" evidence="1">
    <location>
        <begin position="8"/>
        <end position="227"/>
    </location>
</feature>
<evidence type="ECO:0000313" key="3">
    <source>
        <dbReference type="Proteomes" id="UP000501253"/>
    </source>
</evidence>
<proteinExistence type="predicted"/>
<evidence type="ECO:0000313" key="2">
    <source>
        <dbReference type="EMBL" id="QJA06846.1"/>
    </source>
</evidence>
<name>A0A6H1WUR4_9BACT</name>
<dbReference type="InterPro" id="IPR052020">
    <property type="entry name" value="Cyclic_di-GMP/3'3'-cGAMP_PDE"/>
</dbReference>
<dbReference type="CDD" id="cd00077">
    <property type="entry name" value="HDc"/>
    <property type="match status" value="1"/>
</dbReference>
<dbReference type="Gene3D" id="1.10.3210.10">
    <property type="entry name" value="Hypothetical protein af1432"/>
    <property type="match status" value="1"/>
</dbReference>
<dbReference type="Pfam" id="PF13487">
    <property type="entry name" value="HD_5"/>
    <property type="match status" value="1"/>
</dbReference>